<dbReference type="InterPro" id="IPR045584">
    <property type="entry name" value="Pilin-like"/>
</dbReference>
<reference evidence="3 4" key="1">
    <citation type="journal article" date="2018" name="bioRxiv">
        <title>Evidence of independent acquisition and adaption of ultra-small bacteria to human hosts across the highly diverse yet reduced genomes of the phylum Saccharibacteria.</title>
        <authorList>
            <person name="McLean J.S."/>
            <person name="Bor B."/>
            <person name="To T.T."/>
            <person name="Liu Q."/>
            <person name="Kearns K.A."/>
            <person name="Solden L.M."/>
            <person name="Wrighton K.C."/>
            <person name="He X."/>
            <person name="Shi W."/>
        </authorList>
    </citation>
    <scope>NUCLEOTIDE SEQUENCE [LARGE SCALE GENOMIC DNA]</scope>
    <source>
        <strain evidence="3 4">TM7_CMJM_G6_1_HOT_870</strain>
    </source>
</reference>
<dbReference type="PRINTS" id="PR00813">
    <property type="entry name" value="BCTERIALGSPG"/>
</dbReference>
<proteinExistence type="predicted"/>
<dbReference type="EMBL" id="PRLK01000004">
    <property type="protein sequence ID" value="RYC72686.1"/>
    <property type="molecule type" value="Genomic_DNA"/>
</dbReference>
<keyword evidence="2" id="KW-0812">Transmembrane</keyword>
<dbReference type="NCBIfam" id="TIGR02532">
    <property type="entry name" value="IV_pilin_GFxxxE"/>
    <property type="match status" value="1"/>
</dbReference>
<comment type="caution">
    <text evidence="3">The sequence shown here is derived from an EMBL/GenBank/DDBJ whole genome shotgun (WGS) entry which is preliminary data.</text>
</comment>
<evidence type="ECO:0000256" key="2">
    <source>
        <dbReference type="SAM" id="Phobius"/>
    </source>
</evidence>
<keyword evidence="2" id="KW-0472">Membrane</keyword>
<dbReference type="Pfam" id="PF07963">
    <property type="entry name" value="N_methyl"/>
    <property type="match status" value="1"/>
</dbReference>
<dbReference type="Gene3D" id="3.30.700.10">
    <property type="entry name" value="Glycoprotein, Type 4 Pilin"/>
    <property type="match status" value="1"/>
</dbReference>
<dbReference type="InterPro" id="IPR000983">
    <property type="entry name" value="Bac_GSPG_pilin"/>
</dbReference>
<keyword evidence="2" id="KW-1133">Transmembrane helix</keyword>
<accession>A0ABY0FKN0</accession>
<feature type="transmembrane region" description="Helical" evidence="2">
    <location>
        <begin position="20"/>
        <end position="45"/>
    </location>
</feature>
<evidence type="ECO:0008006" key="5">
    <source>
        <dbReference type="Google" id="ProtNLM"/>
    </source>
</evidence>
<protein>
    <recommendedName>
        <fullName evidence="5">Prepilin-type N-terminal cleavage/methylation domain-containing protein</fullName>
    </recommendedName>
</protein>
<dbReference type="SUPFAM" id="SSF54523">
    <property type="entry name" value="Pili subunits"/>
    <property type="match status" value="1"/>
</dbReference>
<name>A0ABY0FKN0_9BACT</name>
<sequence>MGGGCYNRGVKKHNLYRGFTIIEVVLVLAVAGLIFLMIFLALPALQRSQRNTARKQDFSTIASAIQTYKANNKGEFPTFEKVGERSGNISPIGKGVLAQYLKETNIIDGYMIIHKGSFHWHDYVGDGGPNGRHSFSPMTNYHNGSENSYENIAFIMIGAKCTDKNNERWGGLIPEEKEGNVAIFGYLEGLGEGKYSRGANYCQDF</sequence>
<evidence type="ECO:0000313" key="3">
    <source>
        <dbReference type="EMBL" id="RYC72686.1"/>
    </source>
</evidence>
<evidence type="ECO:0000256" key="1">
    <source>
        <dbReference type="ARBA" id="ARBA00022481"/>
    </source>
</evidence>
<dbReference type="InterPro" id="IPR012902">
    <property type="entry name" value="N_methyl_site"/>
</dbReference>
<reference evidence="3 4" key="2">
    <citation type="journal article" date="2020" name="Cell Rep.">
        <title>Acquisition and Adaptation of Ultra-small Parasitic Reduced Genome Bacteria to Mammalian Hosts.</title>
        <authorList>
            <person name="McLean J.S."/>
            <person name="Bor B."/>
            <person name="Kerns K.A."/>
            <person name="Liu Q."/>
            <person name="To T.T."/>
            <person name="Solden L."/>
            <person name="Hendrickson E.L."/>
            <person name="Wrighton K."/>
            <person name="Shi W."/>
            <person name="He X."/>
        </authorList>
    </citation>
    <scope>NUCLEOTIDE SEQUENCE [LARGE SCALE GENOMIC DNA]</scope>
    <source>
        <strain evidence="3 4">TM7_CMJM_G6_1_HOT_870</strain>
    </source>
</reference>
<keyword evidence="4" id="KW-1185">Reference proteome</keyword>
<organism evidence="3 4">
    <name type="scientific">Candidatus Nanogingivalis gingivitcus</name>
    <dbReference type="NCBI Taxonomy" id="2171992"/>
    <lineage>
        <taxon>Bacteria</taxon>
        <taxon>Candidatus Saccharimonadota</taxon>
        <taxon>Candidatus Nanosyncoccalia</taxon>
        <taxon>Candidatus Nanogingivales</taxon>
        <taxon>Candidatus Nanogingivalaceae</taxon>
        <taxon>Candidatus Nanogingivalis</taxon>
    </lineage>
</organism>
<evidence type="ECO:0000313" key="4">
    <source>
        <dbReference type="Proteomes" id="UP001190925"/>
    </source>
</evidence>
<keyword evidence="1" id="KW-0488">Methylation</keyword>
<gene>
    <name evidence="3" type="ORF">G6CMJM_00337</name>
</gene>
<dbReference type="Proteomes" id="UP001190925">
    <property type="component" value="Unassembled WGS sequence"/>
</dbReference>